<name>A0A1G7AX88_9PROT</name>
<evidence type="ECO:0000256" key="3">
    <source>
        <dbReference type="ARBA" id="ARBA00022670"/>
    </source>
</evidence>
<dbReference type="PROSITE" id="PS00855">
    <property type="entry name" value="SPASE_II"/>
    <property type="match status" value="1"/>
</dbReference>
<dbReference type="Proteomes" id="UP000199412">
    <property type="component" value="Unassembled WGS sequence"/>
</dbReference>
<organism evidence="12 13">
    <name type="scientific">Rhodospira trueperi</name>
    <dbReference type="NCBI Taxonomy" id="69960"/>
    <lineage>
        <taxon>Bacteria</taxon>
        <taxon>Pseudomonadati</taxon>
        <taxon>Pseudomonadota</taxon>
        <taxon>Alphaproteobacteria</taxon>
        <taxon>Rhodospirillales</taxon>
        <taxon>Rhodospirillaceae</taxon>
        <taxon>Rhodospira</taxon>
    </lineage>
</organism>
<dbReference type="AlphaFoldDB" id="A0A1G7AX88"/>
<dbReference type="GO" id="GO:0006508">
    <property type="term" value="P:proteolysis"/>
    <property type="evidence" value="ECO:0007669"/>
    <property type="project" value="UniProtKB-KW"/>
</dbReference>
<evidence type="ECO:0000256" key="6">
    <source>
        <dbReference type="ARBA" id="ARBA00022801"/>
    </source>
</evidence>
<feature type="transmembrane region" description="Helical" evidence="9">
    <location>
        <begin position="102"/>
        <end position="119"/>
    </location>
</feature>
<comment type="pathway">
    <text evidence="9">Protein modification; lipoprotein biosynthesis (signal peptide cleavage).</text>
</comment>
<gene>
    <name evidence="9" type="primary">lspA</name>
    <name evidence="12" type="ORF">SAMN05421720_104121</name>
</gene>
<evidence type="ECO:0000256" key="10">
    <source>
        <dbReference type="RuleBase" id="RU000594"/>
    </source>
</evidence>
<keyword evidence="5 9" id="KW-0064">Aspartyl protease</keyword>
<evidence type="ECO:0000313" key="12">
    <source>
        <dbReference type="EMBL" id="SDE19187.1"/>
    </source>
</evidence>
<keyword evidence="3 9" id="KW-0645">Protease</keyword>
<evidence type="ECO:0000256" key="4">
    <source>
        <dbReference type="ARBA" id="ARBA00022692"/>
    </source>
</evidence>
<dbReference type="GO" id="GO:0005886">
    <property type="term" value="C:plasma membrane"/>
    <property type="evidence" value="ECO:0007669"/>
    <property type="project" value="UniProtKB-SubCell"/>
</dbReference>
<feature type="active site" evidence="9">
    <location>
        <position position="147"/>
    </location>
</feature>
<feature type="transmembrane region" description="Helical" evidence="9">
    <location>
        <begin position="75"/>
        <end position="95"/>
    </location>
</feature>
<keyword evidence="2 9" id="KW-1003">Cell membrane</keyword>
<dbReference type="Pfam" id="PF01252">
    <property type="entry name" value="Peptidase_A8"/>
    <property type="match status" value="1"/>
</dbReference>
<dbReference type="STRING" id="69960.SAMN05421720_104121"/>
<dbReference type="NCBIfam" id="TIGR00077">
    <property type="entry name" value="lspA"/>
    <property type="match status" value="1"/>
</dbReference>
<evidence type="ECO:0000256" key="11">
    <source>
        <dbReference type="RuleBase" id="RU004181"/>
    </source>
</evidence>
<comment type="subcellular location">
    <subcellularLocation>
        <location evidence="9">Cell membrane</location>
        <topology evidence="9">Multi-pass membrane protein</topology>
    </subcellularLocation>
</comment>
<dbReference type="GO" id="GO:0004190">
    <property type="term" value="F:aspartic-type endopeptidase activity"/>
    <property type="evidence" value="ECO:0007669"/>
    <property type="project" value="UniProtKB-UniRule"/>
</dbReference>
<evidence type="ECO:0000313" key="13">
    <source>
        <dbReference type="Proteomes" id="UP000199412"/>
    </source>
</evidence>
<comment type="similarity">
    <text evidence="1 9 11">Belongs to the peptidase A8 family.</text>
</comment>
<dbReference type="OrthoDB" id="9810259at2"/>
<dbReference type="EMBL" id="FNAP01000004">
    <property type="protein sequence ID" value="SDE19187.1"/>
    <property type="molecule type" value="Genomic_DNA"/>
</dbReference>
<keyword evidence="6 9" id="KW-0378">Hydrolase</keyword>
<keyword evidence="7 9" id="KW-1133">Transmembrane helix</keyword>
<proteinExistence type="inferred from homology"/>
<dbReference type="HAMAP" id="MF_00161">
    <property type="entry name" value="LspA"/>
    <property type="match status" value="1"/>
</dbReference>
<evidence type="ECO:0000256" key="1">
    <source>
        <dbReference type="ARBA" id="ARBA00006139"/>
    </source>
</evidence>
<sequence length="174" mass="18335">MSGQNGSRNSTERRPLTWGLLLAACVVALDQATKYAVFLGLRPPFGGLEVTGFFNIVTIWNPGVSFGLLANGSPWTPVLLIGLALAVALALALWLRRADSRLLVAALGLIIGGALGNAVDRALYGAVMDFLDVHVAGWHWPAFNVADAAISVGAALLLWDTLFAGRKSPKTANN</sequence>
<accession>A0A1G7AX88</accession>
<dbReference type="PANTHER" id="PTHR33695:SF1">
    <property type="entry name" value="LIPOPROTEIN SIGNAL PEPTIDASE"/>
    <property type="match status" value="1"/>
</dbReference>
<dbReference type="InterPro" id="IPR001872">
    <property type="entry name" value="Peptidase_A8"/>
</dbReference>
<evidence type="ECO:0000256" key="7">
    <source>
        <dbReference type="ARBA" id="ARBA00022989"/>
    </source>
</evidence>
<comment type="caution">
    <text evidence="9">Lacks conserved residue(s) required for the propagation of feature annotation.</text>
</comment>
<feature type="active site" evidence="9">
    <location>
        <position position="129"/>
    </location>
</feature>
<evidence type="ECO:0000256" key="9">
    <source>
        <dbReference type="HAMAP-Rule" id="MF_00161"/>
    </source>
</evidence>
<keyword evidence="4 9" id="KW-0812">Transmembrane</keyword>
<protein>
    <recommendedName>
        <fullName evidence="9">Lipoprotein signal peptidase</fullName>
        <ecNumber evidence="9">3.4.23.36</ecNumber>
    </recommendedName>
    <alternativeName>
        <fullName evidence="9">Prolipoprotein signal peptidase</fullName>
    </alternativeName>
    <alternativeName>
        <fullName evidence="9">Signal peptidase II</fullName>
        <shortName evidence="9">SPase II</shortName>
    </alternativeName>
</protein>
<comment type="catalytic activity">
    <reaction evidence="9 10">
        <text>Release of signal peptides from bacterial membrane prolipoproteins. Hydrolyzes -Xaa-Yaa-Zaa-|-(S,diacylglyceryl)Cys-, in which Xaa is hydrophobic (preferably Leu), and Yaa (Ala or Ser) and Zaa (Gly or Ala) have small, neutral side chains.</text>
        <dbReference type="EC" id="3.4.23.36"/>
    </reaction>
</comment>
<dbReference type="UniPathway" id="UPA00665"/>
<keyword evidence="13" id="KW-1185">Reference proteome</keyword>
<evidence type="ECO:0000256" key="2">
    <source>
        <dbReference type="ARBA" id="ARBA00022475"/>
    </source>
</evidence>
<comment type="function">
    <text evidence="9 10">This protein specifically catalyzes the removal of signal peptides from prolipoproteins.</text>
</comment>
<dbReference type="RefSeq" id="WP_092784393.1">
    <property type="nucleotide sequence ID" value="NZ_FNAP01000004.1"/>
</dbReference>
<reference evidence="12 13" key="1">
    <citation type="submission" date="2016-10" db="EMBL/GenBank/DDBJ databases">
        <authorList>
            <person name="de Groot N.N."/>
        </authorList>
    </citation>
    <scope>NUCLEOTIDE SEQUENCE [LARGE SCALE GENOMIC DNA]</scope>
    <source>
        <strain evidence="12 13">ATCC 700224</strain>
    </source>
</reference>
<evidence type="ECO:0000256" key="5">
    <source>
        <dbReference type="ARBA" id="ARBA00022750"/>
    </source>
</evidence>
<keyword evidence="8 9" id="KW-0472">Membrane</keyword>
<dbReference type="EC" id="3.4.23.36" evidence="9"/>
<dbReference type="PRINTS" id="PR00781">
    <property type="entry name" value="LIPOSIGPTASE"/>
</dbReference>
<dbReference type="PANTHER" id="PTHR33695">
    <property type="entry name" value="LIPOPROTEIN SIGNAL PEPTIDASE"/>
    <property type="match status" value="1"/>
</dbReference>
<evidence type="ECO:0000256" key="8">
    <source>
        <dbReference type="ARBA" id="ARBA00023136"/>
    </source>
</evidence>
<feature type="transmembrane region" description="Helical" evidence="9">
    <location>
        <begin position="139"/>
        <end position="159"/>
    </location>
</feature>